<dbReference type="Proteomes" id="UP001139308">
    <property type="component" value="Unassembled WGS sequence"/>
</dbReference>
<organism evidence="2 3">
    <name type="scientific">Paraburkholderia tagetis</name>
    <dbReference type="NCBI Taxonomy" id="2913261"/>
    <lineage>
        <taxon>Bacteria</taxon>
        <taxon>Pseudomonadati</taxon>
        <taxon>Pseudomonadota</taxon>
        <taxon>Betaproteobacteria</taxon>
        <taxon>Burkholderiales</taxon>
        <taxon>Burkholderiaceae</taxon>
        <taxon>Paraburkholderia</taxon>
    </lineage>
</organism>
<gene>
    <name evidence="2" type="ORF">L5014_36650</name>
</gene>
<keyword evidence="1" id="KW-0472">Membrane</keyword>
<reference evidence="2" key="1">
    <citation type="submission" date="2022-01" db="EMBL/GenBank/DDBJ databases">
        <title>Genome sequence and assembly of Parabukholderia sp. RG36.</title>
        <authorList>
            <person name="Chhetri G."/>
        </authorList>
    </citation>
    <scope>NUCLEOTIDE SEQUENCE</scope>
    <source>
        <strain evidence="2">RG36</strain>
    </source>
</reference>
<keyword evidence="1" id="KW-0812">Transmembrane</keyword>
<keyword evidence="3" id="KW-1185">Reference proteome</keyword>
<evidence type="ECO:0000313" key="2">
    <source>
        <dbReference type="EMBL" id="MCG5078795.1"/>
    </source>
</evidence>
<keyword evidence="1" id="KW-1133">Transmembrane helix</keyword>
<evidence type="ECO:0000256" key="1">
    <source>
        <dbReference type="SAM" id="Phobius"/>
    </source>
</evidence>
<proteinExistence type="predicted"/>
<dbReference type="AlphaFoldDB" id="A0A9X1UNL4"/>
<protein>
    <submittedName>
        <fullName evidence="2">Uncharacterized protein</fullName>
    </submittedName>
</protein>
<dbReference type="EMBL" id="JAKLJA010000073">
    <property type="protein sequence ID" value="MCG5078795.1"/>
    <property type="molecule type" value="Genomic_DNA"/>
</dbReference>
<dbReference type="RefSeq" id="WP_238468771.1">
    <property type="nucleotide sequence ID" value="NZ_JAKLJA010000073.1"/>
</dbReference>
<evidence type="ECO:0000313" key="3">
    <source>
        <dbReference type="Proteomes" id="UP001139308"/>
    </source>
</evidence>
<comment type="caution">
    <text evidence="2">The sequence shown here is derived from an EMBL/GenBank/DDBJ whole genome shotgun (WGS) entry which is preliminary data.</text>
</comment>
<accession>A0A9X1UNL4</accession>
<sequence>MSRRDCNWRAGVLMAAALWFIVGSRTWVVVLGHIIKGMYPWLWPAFELPPITVAGNALLRISVTGTETLVFYFLAVVLAIAKLRKP</sequence>
<feature type="transmembrane region" description="Helical" evidence="1">
    <location>
        <begin position="57"/>
        <end position="81"/>
    </location>
</feature>
<feature type="transmembrane region" description="Helical" evidence="1">
    <location>
        <begin position="12"/>
        <end position="35"/>
    </location>
</feature>
<name>A0A9X1UNL4_9BURK</name>